<feature type="transmembrane region" description="Helical" evidence="8">
    <location>
        <begin position="1389"/>
        <end position="1407"/>
    </location>
</feature>
<keyword evidence="9" id="KW-0732">Signal</keyword>
<dbReference type="InterPro" id="IPR042197">
    <property type="entry name" value="Apaf_helical"/>
</dbReference>
<sequence>MIVGELFLSAFIQVLFQQLASAATMALARREKVESHFKKLSQSLSIIQAVLDDAEEKQLMEKAVKVWLEGLRDLAYDLDDILDEINTQALIQDSKGIQHNKTSMVWKFIPICSSYTPGALLSNYRMMSKIKDITNRLQFTANQRIQLNLRENLGGSSNRSSVIRLPSTSLVNESHVYGRDEDKEKIIEMLLGDEVCRDNVSVIPIVGMGGIGKTTLAQLVYNDRNVKQNFHVRAWVCVSEEFDVISITKTIYEAVTDMSSQSKDLDMLQVSLKEKLSKSKFLIVLDDVWNESYEKWDHLFRPFQFGRPGSRIIVTTRNDSVASVVGSPRTAYHMKLLTDDDCLSLLAQHARTSFDEKTEFKEVGLLLVKKCKGLPLAAKTLGGLLRCKETKQEWQDVLHSKIWDLPEENNILPVLRLSYHHLPSHLKHLFAYCSIFPKDYEFDKNELVLLWMGEGFLEQPNVRKRKEDLGLEYFNELLSRSFFQRLSGSDSNFVMHDLINDLAQFVAGGTCYRLDEKMDTNQEYRVPEKTRHGSFLRHEYELFRKFRAFYQVQGLRTFLPMPVQNSLVWPPFYLSNRILVELVPKLLSLRVLSLSGYSITELPSSICNLIHLRYLNLSGTSIITLPDSLSDLFHLQTLSLRNCRFISKLPPTLGNLSNLRHLDNSNTDQLKDMPVEIGKLSCLQTLPKIVLGKVGDLGLRELRNLTQLRGTLAIFELQNVTDIEDVKEASLISKDELDELQLTWGNDINTSQNRISEEEVIDLLQPHDNLKNLKLEFYRGSNFPSWIGDPAFRKLSSISFSNCLECTSLPPLGQLPELKHLRIGGIPKVKSIGTEFYGSGVVVPFAKLETLRFDNMPKWEKWTAFVDGVQINFPHLHQLAMFRCSKLTNISPLSFPLLRELDLEKCSKVLLERFSSLDSLNYLKVEGIAGLSHLPTELTQSLAALEVLECCNCNELLSVWPTEIPLEHLVHLRRLVVADCSQLVSLGQGEQQLPCNLEVLELFSCPNFVSLPNDLSNLRSLRELIIKNCTKFISFPENGIPPMLKRLEILSCNALESLPSNISDLERLEIKDCSSLKSWSTGNFPIALKKFAIKNCTQLDPVSETMFPDNSSMLLEDLCLCNWMNFSNLLQRLNGFSNLVELYLSSCYGLKHFPEQGLPPNLRALSIEDCASLKSLPKKIRAMKSLVSLEIRSCPRLDNFPKYGLPPNLSSLRIWDSKKFKPLALWGLHRLTSLREFSICGGFKELELLADDDCLFHPSLIKLSVARFPSLTSLCKVLENLTSLRHLSIMNCANLNVLPSDSLLEKLWHLEISDCPLLRQRCLRDRGDYWPKIAGIPCVEIDGTYVYRQSLVFCYRGIKLVFLDKKITLQMNRVVSSFSDSLRQHKQEVRDIISFLGFLFFFFICFHKGKNKKMPVGELFLGAFLQVLFDRLASGLILAFARRERIYKLLKKWSQTLGIIQAVIDDAEEKQLTDKAVKLWLEHLRDLAFDLDDVLDEIATQALKEKSEGVQERSGKIWKFIPSCKDCTPGAFMFKKRMRSRIEEISSRLEDIQKTGNDLNLSQNVRGPSNTNRLPSTSVAPHVYGRDKDKEEVSKLMMHNEENVSIIPIVGMGGIGKTTLAQLIYNDELMTAEFDLKAWVCVSEEFDVLTITKTLFHAVTQSSPESKDLNLLQESLKETFSMNKFLLILDDVWNEDYVKWEAFFRPFLVGLPGSKVLVTTRNANIAAMVGSVPSYYVNLLADNDCLSLLARHALGKSNFDEHPSFKRIGEALVRKCRGLPLAAKALGGLLRSKGSPEEWKDVLYSKIWNLPRENNILPVLRLSYNHLPAHLKPLFAYCSIFPKDYEFDTYELVLLWMGEGFIPEPEEQKTKEQLAFEYFNELLSRSFFQPLSSTGSHFVMHDLINDLAQFVAGGICYKLDEKVETNDEYKIPEKARHASFLRHEYEVFRKFKGFYRAKGLRTFLPMPVQNIHVWPPFYLSNRILLELLPKLHSLRVLSLSGYSITELPGPICTLIHLRYLNLSGTSIVSLPDSLSDLYNLETLSIRNCRFISKLPPTLGDLVNLRHLDNSNTDQLKELPVEIGKLGSLQSLPKIVLSKVGGLGLRELKNLKHLRGIVAISELQNVSNVEDAKEASVRRKQEIEELQLAWGNDTDDPRNARLEEHVLDVLQPHENLRKLKIEFYGGVRFPSWIGDPSFSKMFCVTLIGCTKCTSLPPLGLLPELKRLRIGEMPKIKHIGVEFCRKRAADLPFSKLETLRFDHLPEWEEWSCFPDEPQMQFPSLHQLTIFKCPKLVRVSPLSLPVLHELDLEECSMVLLESLCNLDSLNYLKVESIAGLSHLPRELVQSMATIEVLECCNCNDLLSMWPNGVSLQHLSHLRRLVVADCSMFVSLGEEELQLPCNLEILELFRCASLTSLPTDLGNLRSLRELIIKNCPKIISFPENGIPPVLKRLEILSCKALEALPRDISNLERLEIKECPSLTNWSAGNFPNRLKKLSIKNCNKLGPVSGEMFPPNRRITLEELSIWDWLNFSTLLQQVHSFSRLTELHLSNCSGLEYFPEQGLPPYLRALSVEHCSNLRALPMQIRNMLSIISLEIRSCRRLKTFPKCDFPPNLSSLRIWDSRKLKPLSHWGLHRLTSLREFSICGGFQELQLLAADCGLFPPSLIKFSVARFPKLSSLSSVLENLTSLQHLSIMNCTSLNVLPSENLLEKLWHLEISDCPLLKQRCLKDKGDYWPKIAGIPCVEIDGTYIYKQS</sequence>
<dbReference type="Pfam" id="PF25019">
    <property type="entry name" value="LRR_R13L1-DRL21"/>
    <property type="match status" value="2"/>
</dbReference>
<dbReference type="FunFam" id="1.10.10.10:FF:000322">
    <property type="entry name" value="Probable disease resistance protein At1g63360"/>
    <property type="match status" value="1"/>
</dbReference>
<evidence type="ECO:0000256" key="9">
    <source>
        <dbReference type="SAM" id="SignalP"/>
    </source>
</evidence>
<reference evidence="15" key="2">
    <citation type="submission" date="2025-08" db="UniProtKB">
        <authorList>
            <consortium name="RefSeq"/>
        </authorList>
    </citation>
    <scope>IDENTIFICATION</scope>
</reference>
<evidence type="ECO:0000256" key="7">
    <source>
        <dbReference type="SAM" id="MobiDB-lite"/>
    </source>
</evidence>
<name>A0A8M8UUI7_SESIN</name>
<dbReference type="Gene3D" id="3.40.50.300">
    <property type="entry name" value="P-loop containing nucleotide triphosphate hydrolases"/>
    <property type="match status" value="2"/>
</dbReference>
<keyword evidence="8" id="KW-0472">Membrane</keyword>
<dbReference type="SUPFAM" id="SSF52540">
    <property type="entry name" value="P-loop containing nucleoside triphosphate hydrolases"/>
    <property type="match status" value="2"/>
</dbReference>
<dbReference type="GeneID" id="105170124"/>
<evidence type="ECO:0000259" key="11">
    <source>
        <dbReference type="Pfam" id="PF18052"/>
    </source>
</evidence>
<dbReference type="GO" id="GO:0051607">
    <property type="term" value="P:defense response to virus"/>
    <property type="evidence" value="ECO:0007669"/>
    <property type="project" value="UniProtKB-ARBA"/>
</dbReference>
<feature type="domain" description="Disease resistance N-terminal" evidence="11">
    <location>
        <begin position="11"/>
        <end position="96"/>
    </location>
</feature>
<dbReference type="PANTHER" id="PTHR36766">
    <property type="entry name" value="PLANT BROAD-SPECTRUM MILDEW RESISTANCE PROTEIN RPW8"/>
    <property type="match status" value="1"/>
</dbReference>
<evidence type="ECO:0000313" key="15">
    <source>
        <dbReference type="RefSeq" id="XP_020550593.1"/>
    </source>
</evidence>
<dbReference type="GO" id="GO:0005524">
    <property type="term" value="F:ATP binding"/>
    <property type="evidence" value="ECO:0007669"/>
    <property type="project" value="UniProtKB-KW"/>
</dbReference>
<accession>A0A8M8UUI7</accession>
<comment type="similarity">
    <text evidence="1">Belongs to the disease resistance NB-LRR family.</text>
</comment>
<evidence type="ECO:0000256" key="4">
    <source>
        <dbReference type="ARBA" id="ARBA00022741"/>
    </source>
</evidence>
<dbReference type="InterPro" id="IPR003591">
    <property type="entry name" value="Leu-rich_rpt_typical-subtyp"/>
</dbReference>
<reference evidence="14" key="1">
    <citation type="submission" date="2024-10" db="UniProtKB">
        <authorList>
            <consortium name="RefSeq"/>
        </authorList>
    </citation>
    <scope>NUCLEOTIDE SEQUENCE [LARGE SCALE GENOMIC DNA]</scope>
    <source>
        <strain evidence="14">cv. Zhongzhi No. 13</strain>
    </source>
</reference>
<evidence type="ECO:0000256" key="5">
    <source>
        <dbReference type="ARBA" id="ARBA00022821"/>
    </source>
</evidence>
<evidence type="ECO:0000256" key="8">
    <source>
        <dbReference type="SAM" id="Phobius"/>
    </source>
</evidence>
<dbReference type="InterPro" id="IPR038005">
    <property type="entry name" value="RX-like_CC"/>
</dbReference>
<dbReference type="Pfam" id="PF18052">
    <property type="entry name" value="Rx_N"/>
    <property type="match status" value="2"/>
</dbReference>
<dbReference type="InterPro" id="IPR036388">
    <property type="entry name" value="WH-like_DNA-bd_sf"/>
</dbReference>
<evidence type="ECO:0000259" key="13">
    <source>
        <dbReference type="Pfam" id="PF25019"/>
    </source>
</evidence>
<feature type="domain" description="Disease resistance protein winged helix" evidence="12">
    <location>
        <begin position="1840"/>
        <end position="1908"/>
    </location>
</feature>
<dbReference type="OrthoDB" id="25838at2759"/>
<dbReference type="GO" id="GO:0043531">
    <property type="term" value="F:ADP binding"/>
    <property type="evidence" value="ECO:0007669"/>
    <property type="project" value="InterPro"/>
</dbReference>
<evidence type="ECO:0000256" key="6">
    <source>
        <dbReference type="ARBA" id="ARBA00022840"/>
    </source>
</evidence>
<evidence type="ECO:0000256" key="1">
    <source>
        <dbReference type="ARBA" id="ARBA00008894"/>
    </source>
</evidence>
<keyword evidence="14" id="KW-1185">Reference proteome</keyword>
<dbReference type="RefSeq" id="XP_020550593.1">
    <property type="nucleotide sequence ID" value="XM_020694934.1"/>
</dbReference>
<feature type="transmembrane region" description="Helical" evidence="8">
    <location>
        <begin position="1419"/>
        <end position="1441"/>
    </location>
</feature>
<dbReference type="PRINTS" id="PR00364">
    <property type="entry name" value="DISEASERSIST"/>
</dbReference>
<evidence type="ECO:0000259" key="12">
    <source>
        <dbReference type="Pfam" id="PF23559"/>
    </source>
</evidence>
<feature type="domain" description="Disease resistance N-terminal" evidence="11">
    <location>
        <begin position="1421"/>
        <end position="1509"/>
    </location>
</feature>
<dbReference type="InterPro" id="IPR032675">
    <property type="entry name" value="LRR_dom_sf"/>
</dbReference>
<dbReference type="InterPro" id="IPR002182">
    <property type="entry name" value="NB-ARC"/>
</dbReference>
<dbReference type="SUPFAM" id="SSF52058">
    <property type="entry name" value="L domain-like"/>
    <property type="match status" value="6"/>
</dbReference>
<evidence type="ECO:0000259" key="10">
    <source>
        <dbReference type="Pfam" id="PF00931"/>
    </source>
</evidence>
<dbReference type="InterPro" id="IPR058922">
    <property type="entry name" value="WHD_DRP"/>
</dbReference>
<dbReference type="InterPro" id="IPR027417">
    <property type="entry name" value="P-loop_NTPase"/>
</dbReference>
<feature type="domain" description="NB-ARC" evidence="10">
    <location>
        <begin position="180"/>
        <end position="350"/>
    </location>
</feature>
<feature type="compositionally biased region" description="Polar residues" evidence="7">
    <location>
        <begin position="1558"/>
        <end position="1579"/>
    </location>
</feature>
<evidence type="ECO:0000256" key="2">
    <source>
        <dbReference type="ARBA" id="ARBA00022614"/>
    </source>
</evidence>
<dbReference type="PANTHER" id="PTHR36766:SF51">
    <property type="entry name" value="DISEASE RESISTANCE RPP13-LIKE PROTEIN 1"/>
    <property type="match status" value="1"/>
</dbReference>
<dbReference type="Pfam" id="PF00931">
    <property type="entry name" value="NB-ARC"/>
    <property type="match status" value="2"/>
</dbReference>
<dbReference type="InterPro" id="IPR056789">
    <property type="entry name" value="LRR_R13L1-DRL21"/>
</dbReference>
<dbReference type="Gene3D" id="3.80.10.10">
    <property type="entry name" value="Ribonuclease Inhibitor"/>
    <property type="match status" value="9"/>
</dbReference>
<dbReference type="FunFam" id="3.40.50.300:FF:001091">
    <property type="entry name" value="Probable disease resistance protein At1g61300"/>
    <property type="match status" value="2"/>
</dbReference>
<dbReference type="Pfam" id="PF23559">
    <property type="entry name" value="WHD_DRP"/>
    <property type="match status" value="2"/>
</dbReference>
<keyword evidence="6" id="KW-0067">ATP-binding</keyword>
<keyword evidence="2" id="KW-0433">Leucine-rich repeat</keyword>
<dbReference type="Gene3D" id="1.10.8.430">
    <property type="entry name" value="Helical domain of apoptotic protease-activating factors"/>
    <property type="match status" value="2"/>
</dbReference>
<feature type="region of interest" description="Disordered" evidence="7">
    <location>
        <begin position="1558"/>
        <end position="1584"/>
    </location>
</feature>
<feature type="domain" description="Disease resistance protein winged helix" evidence="12">
    <location>
        <begin position="435"/>
        <end position="503"/>
    </location>
</feature>
<dbReference type="Gene3D" id="1.20.5.4130">
    <property type="match status" value="2"/>
</dbReference>
<keyword evidence="5" id="KW-0611">Plant defense</keyword>
<feature type="chain" id="PRO_5035436274" evidence="9">
    <location>
        <begin position="23"/>
        <end position="2756"/>
    </location>
</feature>
<protein>
    <submittedName>
        <fullName evidence="15">Disease resistance protein At3g14460</fullName>
    </submittedName>
</protein>
<keyword evidence="4" id="KW-0547">Nucleotide-binding</keyword>
<feature type="signal peptide" evidence="9">
    <location>
        <begin position="1"/>
        <end position="22"/>
    </location>
</feature>
<feature type="domain" description="R13L1/DRL21-like LRR repeat region" evidence="13">
    <location>
        <begin position="2104"/>
        <end position="2231"/>
    </location>
</feature>
<gene>
    <name evidence="15" type="primary">LOC105170124</name>
</gene>
<evidence type="ECO:0000256" key="3">
    <source>
        <dbReference type="ARBA" id="ARBA00022737"/>
    </source>
</evidence>
<dbReference type="Gene3D" id="1.10.10.10">
    <property type="entry name" value="Winged helix-like DNA-binding domain superfamily/Winged helix DNA-binding domain"/>
    <property type="match status" value="2"/>
</dbReference>
<keyword evidence="8" id="KW-1133">Transmembrane helix</keyword>
<dbReference type="KEGG" id="sind:105170124"/>
<feature type="domain" description="R13L1/DRL21-like LRR repeat region" evidence="13">
    <location>
        <begin position="699"/>
        <end position="825"/>
    </location>
</feature>
<feature type="domain" description="NB-ARC" evidence="10">
    <location>
        <begin position="1587"/>
        <end position="1754"/>
    </location>
</feature>
<organism evidence="14 15">
    <name type="scientific">Sesamum indicum</name>
    <name type="common">Oriental sesame</name>
    <name type="synonym">Sesamum orientale</name>
    <dbReference type="NCBI Taxonomy" id="4182"/>
    <lineage>
        <taxon>Eukaryota</taxon>
        <taxon>Viridiplantae</taxon>
        <taxon>Streptophyta</taxon>
        <taxon>Embryophyta</taxon>
        <taxon>Tracheophyta</taxon>
        <taxon>Spermatophyta</taxon>
        <taxon>Magnoliopsida</taxon>
        <taxon>eudicotyledons</taxon>
        <taxon>Gunneridae</taxon>
        <taxon>Pentapetalae</taxon>
        <taxon>asterids</taxon>
        <taxon>lamiids</taxon>
        <taxon>Lamiales</taxon>
        <taxon>Pedaliaceae</taxon>
        <taxon>Sesamum</taxon>
    </lineage>
</organism>
<dbReference type="SMART" id="SM00369">
    <property type="entry name" value="LRR_TYP"/>
    <property type="match status" value="4"/>
</dbReference>
<dbReference type="InterPro" id="IPR041118">
    <property type="entry name" value="Rx_N"/>
</dbReference>
<proteinExistence type="inferred from homology"/>
<dbReference type="CDD" id="cd14798">
    <property type="entry name" value="RX-CC_like"/>
    <property type="match status" value="1"/>
</dbReference>
<dbReference type="Proteomes" id="UP000504604">
    <property type="component" value="Linkage group LG1"/>
</dbReference>
<evidence type="ECO:0000313" key="14">
    <source>
        <dbReference type="Proteomes" id="UP000504604"/>
    </source>
</evidence>
<keyword evidence="3" id="KW-0677">Repeat</keyword>
<keyword evidence="8" id="KW-0812">Transmembrane</keyword>